<dbReference type="Pfam" id="PF00072">
    <property type="entry name" value="Response_reg"/>
    <property type="match status" value="1"/>
</dbReference>
<feature type="domain" description="Response regulatory" evidence="9">
    <location>
        <begin position="2"/>
        <end position="115"/>
    </location>
</feature>
<dbReference type="Proteomes" id="UP000094580">
    <property type="component" value="Unassembled WGS sequence"/>
</dbReference>
<dbReference type="GO" id="GO:0003677">
    <property type="term" value="F:DNA binding"/>
    <property type="evidence" value="ECO:0007669"/>
    <property type="project" value="UniProtKB-KW"/>
</dbReference>
<dbReference type="CDD" id="cd17574">
    <property type="entry name" value="REC_OmpR"/>
    <property type="match status" value="1"/>
</dbReference>
<comment type="caution">
    <text evidence="11">The sequence shown here is derived from an EMBL/GenBank/DDBJ whole genome shotgun (WGS) entry which is preliminary data.</text>
</comment>
<keyword evidence="12" id="KW-1185">Reference proteome</keyword>
<dbReference type="InterPro" id="IPR016032">
    <property type="entry name" value="Sig_transdc_resp-reg_C-effctor"/>
</dbReference>
<dbReference type="RefSeq" id="WP_069033649.1">
    <property type="nucleotide sequence ID" value="NZ_MDKC01000013.1"/>
</dbReference>
<evidence type="ECO:0000256" key="2">
    <source>
        <dbReference type="ARBA" id="ARBA00022553"/>
    </source>
</evidence>
<dbReference type="InterPro" id="IPR039420">
    <property type="entry name" value="WalR-like"/>
</dbReference>
<evidence type="ECO:0000256" key="1">
    <source>
        <dbReference type="ARBA" id="ARBA00004496"/>
    </source>
</evidence>
<organism evidence="11 12">
    <name type="scientific">Gottfriedia luciferensis</name>
    <dbReference type="NCBI Taxonomy" id="178774"/>
    <lineage>
        <taxon>Bacteria</taxon>
        <taxon>Bacillati</taxon>
        <taxon>Bacillota</taxon>
        <taxon>Bacilli</taxon>
        <taxon>Bacillales</taxon>
        <taxon>Bacillaceae</taxon>
        <taxon>Gottfriedia</taxon>
    </lineage>
</organism>
<evidence type="ECO:0000313" key="11">
    <source>
        <dbReference type="EMBL" id="ODG91810.1"/>
    </source>
</evidence>
<feature type="DNA-binding region" description="OmpR/PhoB-type" evidence="8">
    <location>
        <begin position="128"/>
        <end position="227"/>
    </location>
</feature>
<dbReference type="Gene3D" id="6.10.250.690">
    <property type="match status" value="1"/>
</dbReference>
<evidence type="ECO:0000256" key="8">
    <source>
        <dbReference type="PROSITE-ProRule" id="PRU01091"/>
    </source>
</evidence>
<dbReference type="InterPro" id="IPR001867">
    <property type="entry name" value="OmpR/PhoB-type_DNA-bd"/>
</dbReference>
<evidence type="ECO:0000259" key="10">
    <source>
        <dbReference type="PROSITE" id="PS51755"/>
    </source>
</evidence>
<dbReference type="Gene3D" id="1.10.10.10">
    <property type="entry name" value="Winged helix-like DNA-binding domain superfamily/Winged helix DNA-binding domain"/>
    <property type="match status" value="1"/>
</dbReference>
<dbReference type="PANTHER" id="PTHR48111">
    <property type="entry name" value="REGULATOR OF RPOS"/>
    <property type="match status" value="1"/>
</dbReference>
<evidence type="ECO:0000313" key="12">
    <source>
        <dbReference type="Proteomes" id="UP000094580"/>
    </source>
</evidence>
<dbReference type="PANTHER" id="PTHR48111:SF2">
    <property type="entry name" value="RESPONSE REGULATOR SAER"/>
    <property type="match status" value="1"/>
</dbReference>
<evidence type="ECO:0000256" key="4">
    <source>
        <dbReference type="ARBA" id="ARBA00023015"/>
    </source>
</evidence>
<keyword evidence="4" id="KW-0805">Transcription regulation</keyword>
<dbReference type="SMART" id="SM00862">
    <property type="entry name" value="Trans_reg_C"/>
    <property type="match status" value="1"/>
</dbReference>
<sequence>MNILVCDDDQSIVEAICIYLENEGYSMFKAFNGVEALEIIENQEIHLIIMDIMMPKLDGIRTTMKIRESYGVPVIMLSAKSEDSDKILGLNLGADDYITKPFNPLELIARVKSQLRRYTSLGSLETKNSLYRSGGLAVDDESKIITIDGEVVHLTPVQYKIVKLLTENAGRVFSIEEIYERVWNETAFNPENTVSVHIRKIREKIEINPKEPKYLKVVWGVGYKVEKI</sequence>
<dbReference type="InterPro" id="IPR001789">
    <property type="entry name" value="Sig_transdc_resp-reg_receiver"/>
</dbReference>
<dbReference type="InterPro" id="IPR036388">
    <property type="entry name" value="WH-like_DNA-bd_sf"/>
</dbReference>
<protein>
    <submittedName>
        <fullName evidence="11">DNA-binding response regulator</fullName>
    </submittedName>
</protein>
<reference evidence="11 12" key="1">
    <citation type="submission" date="2016-07" db="EMBL/GenBank/DDBJ databases">
        <authorList>
            <person name="Townsley L."/>
            <person name="Shank E.A."/>
        </authorList>
    </citation>
    <scope>NUCLEOTIDE SEQUENCE [LARGE SCALE GENOMIC DNA]</scope>
    <source>
        <strain evidence="11 12">CH01</strain>
    </source>
</reference>
<evidence type="ECO:0000256" key="6">
    <source>
        <dbReference type="ARBA" id="ARBA00023163"/>
    </source>
</evidence>
<evidence type="ECO:0000256" key="7">
    <source>
        <dbReference type="PROSITE-ProRule" id="PRU00169"/>
    </source>
</evidence>
<keyword evidence="3" id="KW-0902">Two-component regulatory system</keyword>
<dbReference type="CDD" id="cd00383">
    <property type="entry name" value="trans_reg_C"/>
    <property type="match status" value="1"/>
</dbReference>
<dbReference type="SUPFAM" id="SSF52172">
    <property type="entry name" value="CheY-like"/>
    <property type="match status" value="1"/>
</dbReference>
<gene>
    <name evidence="11" type="ORF">BED47_04820</name>
</gene>
<dbReference type="PROSITE" id="PS50110">
    <property type="entry name" value="RESPONSE_REGULATORY"/>
    <property type="match status" value="1"/>
</dbReference>
<keyword evidence="5 8" id="KW-0238">DNA-binding</keyword>
<comment type="subcellular location">
    <subcellularLocation>
        <location evidence="1">Cytoplasm</location>
    </subcellularLocation>
</comment>
<proteinExistence type="predicted"/>
<accession>A0ABX2ZSY9</accession>
<keyword evidence="2 7" id="KW-0597">Phosphoprotein</keyword>
<dbReference type="Pfam" id="PF00486">
    <property type="entry name" value="Trans_reg_C"/>
    <property type="match status" value="1"/>
</dbReference>
<evidence type="ECO:0000256" key="3">
    <source>
        <dbReference type="ARBA" id="ARBA00023012"/>
    </source>
</evidence>
<evidence type="ECO:0000259" key="9">
    <source>
        <dbReference type="PROSITE" id="PS50110"/>
    </source>
</evidence>
<keyword evidence="6" id="KW-0804">Transcription</keyword>
<dbReference type="EMBL" id="MDKC01000013">
    <property type="protein sequence ID" value="ODG91810.1"/>
    <property type="molecule type" value="Genomic_DNA"/>
</dbReference>
<evidence type="ECO:0000256" key="5">
    <source>
        <dbReference type="ARBA" id="ARBA00023125"/>
    </source>
</evidence>
<dbReference type="PROSITE" id="PS51755">
    <property type="entry name" value="OMPR_PHOB"/>
    <property type="match status" value="1"/>
</dbReference>
<dbReference type="Gene3D" id="3.40.50.2300">
    <property type="match status" value="1"/>
</dbReference>
<feature type="modified residue" description="4-aspartylphosphate" evidence="7">
    <location>
        <position position="51"/>
    </location>
</feature>
<dbReference type="SUPFAM" id="SSF46894">
    <property type="entry name" value="C-terminal effector domain of the bipartite response regulators"/>
    <property type="match status" value="1"/>
</dbReference>
<feature type="domain" description="OmpR/PhoB-type" evidence="10">
    <location>
        <begin position="128"/>
        <end position="227"/>
    </location>
</feature>
<dbReference type="InterPro" id="IPR011006">
    <property type="entry name" value="CheY-like_superfamily"/>
</dbReference>
<name>A0ABX2ZSY9_9BACI</name>
<dbReference type="SMART" id="SM00448">
    <property type="entry name" value="REC"/>
    <property type="match status" value="1"/>
</dbReference>